<name>A0A382E9J2_9ZZZZ</name>
<dbReference type="AlphaFoldDB" id="A0A382E9J2"/>
<gene>
    <name evidence="1" type="ORF">METZ01_LOCUS199923</name>
</gene>
<evidence type="ECO:0000313" key="1">
    <source>
        <dbReference type="EMBL" id="SVB47069.1"/>
    </source>
</evidence>
<dbReference type="EMBL" id="UINC01043270">
    <property type="protein sequence ID" value="SVB47069.1"/>
    <property type="molecule type" value="Genomic_DNA"/>
</dbReference>
<reference evidence="1" key="1">
    <citation type="submission" date="2018-05" db="EMBL/GenBank/DDBJ databases">
        <authorList>
            <person name="Lanie J.A."/>
            <person name="Ng W.-L."/>
            <person name="Kazmierczak K.M."/>
            <person name="Andrzejewski T.M."/>
            <person name="Davidsen T.M."/>
            <person name="Wayne K.J."/>
            <person name="Tettelin H."/>
            <person name="Glass J.I."/>
            <person name="Rusch D."/>
            <person name="Podicherti R."/>
            <person name="Tsui H.-C.T."/>
            <person name="Winkler M.E."/>
        </authorList>
    </citation>
    <scope>NUCLEOTIDE SEQUENCE</scope>
</reference>
<sequence>MAYIGKPPVNGFHSKQSLTGDGSTTSFALDYTVADPSSLIVSVGGVLQEPGVAYTLSGGGVNIVFTGAPSSTDTVYVHFLGTAIVQNLLDLNGAEFILDANGNTSFTADTDDEIDIKVGGTDRSTIKATGYHNVDSVKFVAGTGDDMQMYHDGTNSYLTNATGALKIATETSGIAITIGHGTSEVTFGDNVTVAGDLTITGTTSFADTNITNVGSIALDTITNDGTDITLDSSGDIVLDADGDNITLKAGGTTYGDLTQSGGELIIKSGSTPTTALTFAGANATLAGTLGVGAVTSTGIVTGTGFTAGSAVLAEAELELLDGLTAGTAIASKVVTTDASIDTTGQRNLTISGELDAATGDFSGAVDVAGALTAASLGVDDVAVNGKVITMTGSSSDTATITAGTNGTLDIVTTDAAAAAANIQITADGTAELAGTTVTLNSGGGVTLDADNGTITFADAGSSLGTITSSGYSGTSAVATAV</sequence>
<protein>
    <submittedName>
        <fullName evidence="1">Uncharacterized protein</fullName>
    </submittedName>
</protein>
<proteinExistence type="predicted"/>
<feature type="non-terminal residue" evidence="1">
    <location>
        <position position="481"/>
    </location>
</feature>
<organism evidence="1">
    <name type="scientific">marine metagenome</name>
    <dbReference type="NCBI Taxonomy" id="408172"/>
    <lineage>
        <taxon>unclassified sequences</taxon>
        <taxon>metagenomes</taxon>
        <taxon>ecological metagenomes</taxon>
    </lineage>
</organism>
<accession>A0A382E9J2</accession>